<name>A0A1Y5TQ29_9PROT</name>
<feature type="domain" description="Acyl-CoA thioesterase-like N-terminal HotDog" evidence="2">
    <location>
        <begin position="45"/>
        <end position="132"/>
    </location>
</feature>
<protein>
    <recommendedName>
        <fullName evidence="2">Acyl-CoA thioesterase-like N-terminal HotDog domain-containing protein</fullName>
    </recommendedName>
</protein>
<keyword evidence="1" id="KW-0378">Hydrolase</keyword>
<evidence type="ECO:0000313" key="4">
    <source>
        <dbReference type="Proteomes" id="UP000193200"/>
    </source>
</evidence>
<dbReference type="InterPro" id="IPR039298">
    <property type="entry name" value="ACOT13"/>
</dbReference>
<evidence type="ECO:0000256" key="1">
    <source>
        <dbReference type="ARBA" id="ARBA00022801"/>
    </source>
</evidence>
<keyword evidence="4" id="KW-1185">Reference proteome</keyword>
<dbReference type="Pfam" id="PF13622">
    <property type="entry name" value="4HBT_3"/>
    <property type="match status" value="1"/>
</dbReference>
<dbReference type="SUPFAM" id="SSF54637">
    <property type="entry name" value="Thioesterase/thiol ester dehydrase-isomerase"/>
    <property type="match status" value="1"/>
</dbReference>
<dbReference type="AlphaFoldDB" id="A0A1Y5TQ29"/>
<dbReference type="Proteomes" id="UP000193200">
    <property type="component" value="Unassembled WGS sequence"/>
</dbReference>
<dbReference type="RefSeq" id="WP_176245101.1">
    <property type="nucleotide sequence ID" value="NZ_FWFR01000003.1"/>
</dbReference>
<dbReference type="InterPro" id="IPR029069">
    <property type="entry name" value="HotDog_dom_sf"/>
</dbReference>
<dbReference type="NCBIfam" id="TIGR00369">
    <property type="entry name" value="unchar_dom_1"/>
    <property type="match status" value="1"/>
</dbReference>
<sequence>MSKLKEWIDSMVAGAPFGRHLGMKCVTLEEGRAVFEMPFADHNVTVGEMVHGGAIAALVDATATAAFWHTEKLPENPRGSTIGFTINYLNAAMAAALVCEAEVIRRGGSIHVADVWVRDDKGEPIARATVTYKLSAGRK</sequence>
<organism evidence="3 4">
    <name type="scientific">Oceanibacterium hippocampi</name>
    <dbReference type="NCBI Taxonomy" id="745714"/>
    <lineage>
        <taxon>Bacteria</taxon>
        <taxon>Pseudomonadati</taxon>
        <taxon>Pseudomonadota</taxon>
        <taxon>Alphaproteobacteria</taxon>
        <taxon>Sneathiellales</taxon>
        <taxon>Sneathiellaceae</taxon>
        <taxon>Oceanibacterium</taxon>
    </lineage>
</organism>
<dbReference type="PANTHER" id="PTHR21660:SF1">
    <property type="entry name" value="ACYL-COENZYME A THIOESTERASE 13"/>
    <property type="match status" value="1"/>
</dbReference>
<evidence type="ECO:0000259" key="2">
    <source>
        <dbReference type="Pfam" id="PF13622"/>
    </source>
</evidence>
<dbReference type="InterPro" id="IPR049449">
    <property type="entry name" value="TesB_ACOT8-like_N"/>
</dbReference>
<reference evidence="3 4" key="1">
    <citation type="submission" date="2017-03" db="EMBL/GenBank/DDBJ databases">
        <authorList>
            <person name="Afonso C.L."/>
            <person name="Miller P.J."/>
            <person name="Scott M.A."/>
            <person name="Spackman E."/>
            <person name="Goraichik I."/>
            <person name="Dimitrov K.M."/>
            <person name="Suarez D.L."/>
            <person name="Swayne D.E."/>
        </authorList>
    </citation>
    <scope>NUCLEOTIDE SEQUENCE [LARGE SCALE GENOMIC DNA]</scope>
    <source>
        <strain evidence="3 4">CECT 7691</strain>
    </source>
</reference>
<dbReference type="EMBL" id="FWFR01000003">
    <property type="protein sequence ID" value="SLN69341.1"/>
    <property type="molecule type" value="Genomic_DNA"/>
</dbReference>
<dbReference type="PANTHER" id="PTHR21660">
    <property type="entry name" value="THIOESTERASE SUPERFAMILY MEMBER-RELATED"/>
    <property type="match status" value="1"/>
</dbReference>
<dbReference type="Gene3D" id="3.10.129.10">
    <property type="entry name" value="Hotdog Thioesterase"/>
    <property type="match status" value="1"/>
</dbReference>
<proteinExistence type="predicted"/>
<dbReference type="InParanoid" id="A0A1Y5TQ29"/>
<evidence type="ECO:0000313" key="3">
    <source>
        <dbReference type="EMBL" id="SLN69341.1"/>
    </source>
</evidence>
<gene>
    <name evidence="3" type="ORF">OCH7691_03180</name>
</gene>
<accession>A0A1Y5TQ29</accession>
<dbReference type="GO" id="GO:0047617">
    <property type="term" value="F:fatty acyl-CoA hydrolase activity"/>
    <property type="evidence" value="ECO:0007669"/>
    <property type="project" value="InterPro"/>
</dbReference>
<dbReference type="CDD" id="cd03443">
    <property type="entry name" value="PaaI_thioesterase"/>
    <property type="match status" value="1"/>
</dbReference>
<dbReference type="InterPro" id="IPR003736">
    <property type="entry name" value="PAAI_dom"/>
</dbReference>